<evidence type="ECO:0008006" key="3">
    <source>
        <dbReference type="Google" id="ProtNLM"/>
    </source>
</evidence>
<evidence type="ECO:0000313" key="1">
    <source>
        <dbReference type="EMBL" id="AOV07071.1"/>
    </source>
</evidence>
<dbReference type="AlphaFoldDB" id="A0A1D8JED4"/>
<dbReference type="RefSeq" id="WP_075527197.1">
    <property type="nucleotide sequence ID" value="NZ_CP017560.1"/>
</dbReference>
<protein>
    <recommendedName>
        <fullName evidence="3">Lipoprotein SmpA/OmlA domain-containing protein</fullName>
    </recommendedName>
</protein>
<accession>A0A1D8JED4</accession>
<evidence type="ECO:0000313" key="2">
    <source>
        <dbReference type="Proteomes" id="UP000185746"/>
    </source>
</evidence>
<dbReference type="KEGG" id="surl:BI350_05595"/>
<dbReference type="EMBL" id="CP017560">
    <property type="protein sequence ID" value="AOV07071.1"/>
    <property type="molecule type" value="Genomic_DNA"/>
</dbReference>
<reference evidence="1 2" key="1">
    <citation type="submission" date="2016-09" db="EMBL/GenBank/DDBJ databases">
        <title>Complete genome sequence of the Lysinibacillus sphaericus LMG 22257, a specie of Bacillus with ureolytic activity that can effectively biodeposit calcium carbonate.</title>
        <authorList>
            <person name="Yan W."/>
        </authorList>
    </citation>
    <scope>NUCLEOTIDE SEQUENCE [LARGE SCALE GENOMIC DNA]</scope>
    <source>
        <strain evidence="1 2">LMG 22257</strain>
    </source>
</reference>
<gene>
    <name evidence="1" type="ORF">BI350_05595</name>
</gene>
<proteinExistence type="predicted"/>
<dbReference type="Proteomes" id="UP000185746">
    <property type="component" value="Chromosome"/>
</dbReference>
<sequence>MMKNAKEGLSAKEVKEVFGEPLLSDTVDSTETWLYSTPADDTDYKPSLEAVNHQAILDEVVDYELYINFLDNKAYIYSYFYKSGEDVREYQVLPDGAEPSDIQVTTFD</sequence>
<organism evidence="1 2">
    <name type="scientific">Sporosarcina ureilytica</name>
    <dbReference type="NCBI Taxonomy" id="298596"/>
    <lineage>
        <taxon>Bacteria</taxon>
        <taxon>Bacillati</taxon>
        <taxon>Bacillota</taxon>
        <taxon>Bacilli</taxon>
        <taxon>Bacillales</taxon>
        <taxon>Caryophanaceae</taxon>
        <taxon>Sporosarcina</taxon>
    </lineage>
</organism>
<name>A0A1D8JED4_9BACL</name>
<keyword evidence="2" id="KW-1185">Reference proteome</keyword>